<gene>
    <name evidence="1" type="ORF">XSR1_70135</name>
</gene>
<organism evidence="1 2">
    <name type="scientific">Xenorhabdus szentirmaii DSM 16338</name>
    <dbReference type="NCBI Taxonomy" id="1427518"/>
    <lineage>
        <taxon>Bacteria</taxon>
        <taxon>Pseudomonadati</taxon>
        <taxon>Pseudomonadota</taxon>
        <taxon>Gammaproteobacteria</taxon>
        <taxon>Enterobacterales</taxon>
        <taxon>Morganellaceae</taxon>
        <taxon>Xenorhabdus</taxon>
    </lineage>
</organism>
<comment type="caution">
    <text evidence="1">The sequence shown here is derived from an EMBL/GenBank/DDBJ whole genome shotgun (WGS) entry which is preliminary data.</text>
</comment>
<dbReference type="Proteomes" id="UP000019202">
    <property type="component" value="Unassembled WGS sequence"/>
</dbReference>
<dbReference type="EMBL" id="CBXF010000132">
    <property type="protein sequence ID" value="CDL85397.1"/>
    <property type="molecule type" value="Genomic_DNA"/>
</dbReference>
<dbReference type="RefSeq" id="WP_038241598.1">
    <property type="nucleotide sequence ID" value="NZ_CAWLWS010000132.1"/>
</dbReference>
<name>W1J3S9_9GAMM</name>
<keyword evidence="2" id="KW-1185">Reference proteome</keyword>
<dbReference type="AlphaFoldDB" id="W1J3S9"/>
<reference evidence="1" key="1">
    <citation type="submission" date="2013-11" db="EMBL/GenBank/DDBJ databases">
        <title>Draft genome sequence and annotation of the entomopathogenic bacteria, Xenorhabdus cabanillasi strain JM26 and Xenorhabdus szentirmai strain DSM 16338.</title>
        <authorList>
            <person name="Gualtieri M."/>
            <person name="Ogier J.C."/>
            <person name="Pages S."/>
            <person name="Givaudan A."/>
            <person name="Gaudriault S."/>
        </authorList>
    </citation>
    <scope>NUCLEOTIDE SEQUENCE [LARGE SCALE GENOMIC DNA]</scope>
    <source>
        <strain evidence="1">DSM 16338</strain>
    </source>
</reference>
<protein>
    <submittedName>
        <fullName evidence="1">Uncharacterized protein</fullName>
    </submittedName>
</protein>
<sequence length="169" mass="19921">MTKYRELQNQLKTYNHMQSEYWNRLNREFYNFEEQLIAYLDAGLFDGYDSETKERTNVVLFGNICNGEFKVKKSTELIKNETNPKKQKLVFAVKISIGLRCGSTYDRSSVFECSLHGASEKVYVTFITNKYNQSREIECKKTHEKIDFLPACEYIFQSMMSDINSETFK</sequence>
<proteinExistence type="predicted"/>
<evidence type="ECO:0000313" key="2">
    <source>
        <dbReference type="Proteomes" id="UP000019202"/>
    </source>
</evidence>
<accession>W1J3S9</accession>
<dbReference type="STRING" id="1427518.XSR1_70135"/>
<evidence type="ECO:0000313" key="1">
    <source>
        <dbReference type="EMBL" id="CDL85397.1"/>
    </source>
</evidence>